<accession>A0A101LUW8</accession>
<comment type="caution">
    <text evidence="1">The sequence shown here is derived from an EMBL/GenBank/DDBJ whole genome shotgun (WGS) entry which is preliminary data.</text>
</comment>
<dbReference type="EMBL" id="LKAM01000016">
    <property type="protein sequence ID" value="KUM45807.1"/>
    <property type="molecule type" value="Genomic_DNA"/>
</dbReference>
<sequence>MKGACTTTSDLLCSVFIRRIAMSFAYYPCHSLLPNMAALSDMLVIAQEAGSSLERLS</sequence>
<gene>
    <name evidence="1" type="ORF">ABT39_MTgene2375</name>
</gene>
<geneLocation type="mitochondrion" evidence="1"/>
<proteinExistence type="predicted"/>
<dbReference type="AlphaFoldDB" id="A0A101LUW8"/>
<name>A0A101LUW8_PICGL</name>
<keyword evidence="1" id="KW-0496">Mitochondrion</keyword>
<organism evidence="1">
    <name type="scientific">Picea glauca</name>
    <name type="common">White spruce</name>
    <name type="synonym">Pinus glauca</name>
    <dbReference type="NCBI Taxonomy" id="3330"/>
    <lineage>
        <taxon>Eukaryota</taxon>
        <taxon>Viridiplantae</taxon>
        <taxon>Streptophyta</taxon>
        <taxon>Embryophyta</taxon>
        <taxon>Tracheophyta</taxon>
        <taxon>Spermatophyta</taxon>
        <taxon>Pinopsida</taxon>
        <taxon>Pinidae</taxon>
        <taxon>Conifers I</taxon>
        <taxon>Pinales</taxon>
        <taxon>Pinaceae</taxon>
        <taxon>Picea</taxon>
    </lineage>
</organism>
<evidence type="ECO:0000313" key="1">
    <source>
        <dbReference type="EMBL" id="KUM45807.1"/>
    </source>
</evidence>
<protein>
    <submittedName>
        <fullName evidence="1">Uncharacterized protein</fullName>
    </submittedName>
</protein>
<reference evidence="1" key="1">
    <citation type="journal article" date="2015" name="Genome Biol. Evol.">
        <title>Organellar Genomes of White Spruce (Picea glauca): Assembly and Annotation.</title>
        <authorList>
            <person name="Jackman S.D."/>
            <person name="Warren R.L."/>
            <person name="Gibb E.A."/>
            <person name="Vandervalk B.P."/>
            <person name="Mohamadi H."/>
            <person name="Chu J."/>
            <person name="Raymond A."/>
            <person name="Pleasance S."/>
            <person name="Coope R."/>
            <person name="Wildung M.R."/>
            <person name="Ritland C.E."/>
            <person name="Bousquet J."/>
            <person name="Jones S.J."/>
            <person name="Bohlmann J."/>
            <person name="Birol I."/>
        </authorList>
    </citation>
    <scope>NUCLEOTIDE SEQUENCE [LARGE SCALE GENOMIC DNA]</scope>
    <source>
        <tissue evidence="1">Flushing bud</tissue>
    </source>
</reference>